<evidence type="ECO:0000313" key="1">
    <source>
        <dbReference type="EMBL" id="KAK9319525.1"/>
    </source>
</evidence>
<keyword evidence="2" id="KW-1185">Reference proteome</keyword>
<sequence>MLARPAICAAWLLQILLANYYSSISLAYFGDLCCCVFLNSCVVTATFLSAWLHPCPLLLNVGSSSSPPRRLSAVLSSLGNSLE</sequence>
<gene>
    <name evidence="1" type="ORF">V1517DRAFT_39066</name>
</gene>
<evidence type="ECO:0000313" key="2">
    <source>
        <dbReference type="Proteomes" id="UP001489719"/>
    </source>
</evidence>
<dbReference type="Proteomes" id="UP001489719">
    <property type="component" value="Unassembled WGS sequence"/>
</dbReference>
<name>A0ACC3TEY3_9ASCO</name>
<reference evidence="2" key="1">
    <citation type="journal article" date="2024" name="Front. Bioeng. Biotechnol.">
        <title>Genome-scale model development and genomic sequencing of the oleaginous clade Lipomyces.</title>
        <authorList>
            <person name="Czajka J.J."/>
            <person name="Han Y."/>
            <person name="Kim J."/>
            <person name="Mondo S.J."/>
            <person name="Hofstad B.A."/>
            <person name="Robles A."/>
            <person name="Haridas S."/>
            <person name="Riley R."/>
            <person name="LaButti K."/>
            <person name="Pangilinan J."/>
            <person name="Andreopoulos W."/>
            <person name="Lipzen A."/>
            <person name="Yan J."/>
            <person name="Wang M."/>
            <person name="Ng V."/>
            <person name="Grigoriev I.V."/>
            <person name="Spatafora J.W."/>
            <person name="Magnuson J.K."/>
            <person name="Baker S.E."/>
            <person name="Pomraning K.R."/>
        </authorList>
    </citation>
    <scope>NUCLEOTIDE SEQUENCE [LARGE SCALE GENOMIC DNA]</scope>
    <source>
        <strain evidence="2">CBS 10300</strain>
    </source>
</reference>
<comment type="caution">
    <text evidence="1">The sequence shown here is derived from an EMBL/GenBank/DDBJ whole genome shotgun (WGS) entry which is preliminary data.</text>
</comment>
<proteinExistence type="predicted"/>
<organism evidence="1 2">
    <name type="scientific">Lipomyces orientalis</name>
    <dbReference type="NCBI Taxonomy" id="1233043"/>
    <lineage>
        <taxon>Eukaryota</taxon>
        <taxon>Fungi</taxon>
        <taxon>Dikarya</taxon>
        <taxon>Ascomycota</taxon>
        <taxon>Saccharomycotina</taxon>
        <taxon>Lipomycetes</taxon>
        <taxon>Lipomycetales</taxon>
        <taxon>Lipomycetaceae</taxon>
        <taxon>Lipomyces</taxon>
    </lineage>
</organism>
<protein>
    <submittedName>
        <fullName evidence="1">Uncharacterized protein</fullName>
    </submittedName>
</protein>
<accession>A0ACC3TEY3</accession>
<dbReference type="EMBL" id="MU970180">
    <property type="protein sequence ID" value="KAK9319525.1"/>
    <property type="molecule type" value="Genomic_DNA"/>
</dbReference>